<organism evidence="1 2">
    <name type="scientific">Cytospora chrysosperma</name>
    <name type="common">Cytospora canker fungus</name>
    <name type="synonym">Sphaeria chrysosperma</name>
    <dbReference type="NCBI Taxonomy" id="252740"/>
    <lineage>
        <taxon>Eukaryota</taxon>
        <taxon>Fungi</taxon>
        <taxon>Dikarya</taxon>
        <taxon>Ascomycota</taxon>
        <taxon>Pezizomycotina</taxon>
        <taxon>Sordariomycetes</taxon>
        <taxon>Sordariomycetidae</taxon>
        <taxon>Diaporthales</taxon>
        <taxon>Cytosporaceae</taxon>
        <taxon>Cytospora</taxon>
    </lineage>
</organism>
<evidence type="ECO:0000313" key="1">
    <source>
        <dbReference type="EMBL" id="ROW05196.1"/>
    </source>
</evidence>
<gene>
    <name evidence="1" type="ORF">VSDG_00470</name>
</gene>
<name>A0A423WP29_CYTCH</name>
<dbReference type="Proteomes" id="UP000284375">
    <property type="component" value="Unassembled WGS sequence"/>
</dbReference>
<evidence type="ECO:0000313" key="2">
    <source>
        <dbReference type="Proteomes" id="UP000284375"/>
    </source>
</evidence>
<protein>
    <submittedName>
        <fullName evidence="1">Uncharacterized protein</fullName>
    </submittedName>
</protein>
<accession>A0A423WP29</accession>
<dbReference type="EMBL" id="LJZO01000001">
    <property type="protein sequence ID" value="ROW05196.1"/>
    <property type="molecule type" value="Genomic_DNA"/>
</dbReference>
<keyword evidence="2" id="KW-1185">Reference proteome</keyword>
<proteinExistence type="predicted"/>
<reference evidence="1 2" key="1">
    <citation type="submission" date="2015-09" db="EMBL/GenBank/DDBJ databases">
        <title>Host preference determinants of Valsa canker pathogens revealed by comparative genomics.</title>
        <authorList>
            <person name="Yin Z."/>
            <person name="Huang L."/>
        </authorList>
    </citation>
    <scope>NUCLEOTIDE SEQUENCE [LARGE SCALE GENOMIC DNA]</scope>
    <source>
        <strain evidence="1 2">YSFL</strain>
    </source>
</reference>
<comment type="caution">
    <text evidence="1">The sequence shown here is derived from an EMBL/GenBank/DDBJ whole genome shotgun (WGS) entry which is preliminary data.</text>
</comment>
<sequence>MWCMVFGSLAAGAQLSNEDANGRSPDLNGSSFRVTCACNGQLCTQDVGFGSAGSVGGGGVILYW</sequence>
<dbReference type="AlphaFoldDB" id="A0A423WP29"/>